<accession>A0A4R7ESB3</accession>
<protein>
    <recommendedName>
        <fullName evidence="5">Lipoprotein</fullName>
    </recommendedName>
</protein>
<feature type="signal peptide" evidence="2">
    <location>
        <begin position="1"/>
        <end position="24"/>
    </location>
</feature>
<evidence type="ECO:0008006" key="5">
    <source>
        <dbReference type="Google" id="ProtNLM"/>
    </source>
</evidence>
<dbReference type="Proteomes" id="UP000295215">
    <property type="component" value="Unassembled WGS sequence"/>
</dbReference>
<feature type="region of interest" description="Disordered" evidence="1">
    <location>
        <begin position="25"/>
        <end position="46"/>
    </location>
</feature>
<evidence type="ECO:0000256" key="2">
    <source>
        <dbReference type="SAM" id="SignalP"/>
    </source>
</evidence>
<dbReference type="InterPro" id="IPR011050">
    <property type="entry name" value="Pectin_lyase_fold/virulence"/>
</dbReference>
<feature type="region of interest" description="Disordered" evidence="1">
    <location>
        <begin position="368"/>
        <end position="392"/>
    </location>
</feature>
<gene>
    <name evidence="3" type="ORF">C8P70_12426</name>
</gene>
<dbReference type="OrthoDB" id="1521716at2"/>
<reference evidence="3 4" key="1">
    <citation type="submission" date="2019-03" db="EMBL/GenBank/DDBJ databases">
        <title>Genomic Encyclopedia of Archaeal and Bacterial Type Strains, Phase II (KMG-II): from individual species to whole genera.</title>
        <authorList>
            <person name="Goeker M."/>
        </authorList>
    </citation>
    <scope>NUCLEOTIDE SEQUENCE [LARGE SCALE GENOMIC DNA]</scope>
    <source>
        <strain evidence="3 4">DSM 28213</strain>
    </source>
</reference>
<name>A0A4R7ESB3_9FLAO</name>
<dbReference type="AlphaFoldDB" id="A0A4R7ESB3"/>
<dbReference type="PANTHER" id="PTHR41339:SF1">
    <property type="entry name" value="SECRETED PROTEIN"/>
    <property type="match status" value="1"/>
</dbReference>
<sequence>MKRLFRTGFSVALATLFLVSCSSSDDNSNNGGNGGDGGNNGNETELKGTYKKGDKLVLDGSKTYNLVGKLVIEDGATLTIPAGTKIIGTGGTSAYIAIGQGGKIFVEGTKDNPVVMTGLEKKRGSWGGLVLCGKAPINKGTSATAEVSDLTYGGADAADNSGSIRYLRIEYAGANFNSEKEFNGLSFFGVGSGTVVEYVQAHEGSDDGFEWFGGTVNTKYLVSTHNDDDQFDWTEGWTGNNEFWYSKQSGTHDKGFEADNNSKNRTATPIANPTIKNITLVAASKGEGTALKLREGTRGQFENLVLDGWKTAFDVEHDETINNVNDGSLFAKNVKFVDITTKSVGHLTNPNAEKDEKGEEVNVSSVFQEGDNNGAGNGSEAPEWTKGWTVGL</sequence>
<feature type="chain" id="PRO_5020770365" description="Lipoprotein" evidence="2">
    <location>
        <begin position="25"/>
        <end position="392"/>
    </location>
</feature>
<dbReference type="SUPFAM" id="SSF51126">
    <property type="entry name" value="Pectin lyase-like"/>
    <property type="match status" value="1"/>
</dbReference>
<dbReference type="RefSeq" id="WP_133713263.1">
    <property type="nucleotide sequence ID" value="NZ_SOAG01000024.1"/>
</dbReference>
<proteinExistence type="predicted"/>
<evidence type="ECO:0000313" key="4">
    <source>
        <dbReference type="Proteomes" id="UP000295215"/>
    </source>
</evidence>
<dbReference type="EMBL" id="SOAG01000024">
    <property type="protein sequence ID" value="TDS54630.1"/>
    <property type="molecule type" value="Genomic_DNA"/>
</dbReference>
<evidence type="ECO:0000256" key="1">
    <source>
        <dbReference type="SAM" id="MobiDB-lite"/>
    </source>
</evidence>
<evidence type="ECO:0000313" key="3">
    <source>
        <dbReference type="EMBL" id="TDS54630.1"/>
    </source>
</evidence>
<keyword evidence="2" id="KW-0732">Signal</keyword>
<feature type="compositionally biased region" description="Gly residues" evidence="1">
    <location>
        <begin position="31"/>
        <end position="40"/>
    </location>
</feature>
<keyword evidence="4" id="KW-1185">Reference proteome</keyword>
<dbReference type="PROSITE" id="PS51257">
    <property type="entry name" value="PROKAR_LIPOPROTEIN"/>
    <property type="match status" value="1"/>
</dbReference>
<comment type="caution">
    <text evidence="3">The sequence shown here is derived from an EMBL/GenBank/DDBJ whole genome shotgun (WGS) entry which is preliminary data.</text>
</comment>
<organism evidence="3 4">
    <name type="scientific">Myroides indicus</name>
    <dbReference type="NCBI Taxonomy" id="1323422"/>
    <lineage>
        <taxon>Bacteria</taxon>
        <taxon>Pseudomonadati</taxon>
        <taxon>Bacteroidota</taxon>
        <taxon>Flavobacteriia</taxon>
        <taxon>Flavobacteriales</taxon>
        <taxon>Flavobacteriaceae</taxon>
        <taxon>Myroides</taxon>
    </lineage>
</organism>
<dbReference type="PANTHER" id="PTHR41339">
    <property type="entry name" value="LIPL48"/>
    <property type="match status" value="1"/>
</dbReference>